<reference evidence="1" key="2">
    <citation type="journal article" date="2021" name="PeerJ">
        <title>Extensive microbial diversity within the chicken gut microbiome revealed by metagenomics and culture.</title>
        <authorList>
            <person name="Gilroy R."/>
            <person name="Ravi A."/>
            <person name="Getino M."/>
            <person name="Pursley I."/>
            <person name="Horton D.L."/>
            <person name="Alikhan N.F."/>
            <person name="Baker D."/>
            <person name="Gharbi K."/>
            <person name="Hall N."/>
            <person name="Watson M."/>
            <person name="Adriaenssens E.M."/>
            <person name="Foster-Nyarko E."/>
            <person name="Jarju S."/>
            <person name="Secka A."/>
            <person name="Antonio M."/>
            <person name="Oren A."/>
            <person name="Chaudhuri R.R."/>
            <person name="La Ragione R."/>
            <person name="Hildebrand F."/>
            <person name="Pallen M.J."/>
        </authorList>
    </citation>
    <scope>NUCLEOTIDE SEQUENCE</scope>
    <source>
        <strain evidence="1">CHK195-11698</strain>
    </source>
</reference>
<evidence type="ECO:0008006" key="3">
    <source>
        <dbReference type="Google" id="ProtNLM"/>
    </source>
</evidence>
<dbReference type="Gene3D" id="1.10.3210.50">
    <property type="match status" value="1"/>
</dbReference>
<dbReference type="PANTHER" id="PTHR33594:SF1">
    <property type="entry name" value="HD_PDEASE DOMAIN-CONTAINING PROTEIN"/>
    <property type="match status" value="1"/>
</dbReference>
<dbReference type="SUPFAM" id="SSF109604">
    <property type="entry name" value="HD-domain/PDEase-like"/>
    <property type="match status" value="1"/>
</dbReference>
<gene>
    <name evidence="1" type="ORF">IAD15_09390</name>
</gene>
<proteinExistence type="predicted"/>
<accession>A0A9D1HP73</accession>
<dbReference type="PANTHER" id="PTHR33594">
    <property type="entry name" value="SUPERFAMILY HYDROLASE, PUTATIVE (AFU_ORTHOLOGUE AFUA_1G03035)-RELATED"/>
    <property type="match status" value="1"/>
</dbReference>
<dbReference type="EMBL" id="DVMJ01000079">
    <property type="protein sequence ID" value="HIU14267.1"/>
    <property type="molecule type" value="Genomic_DNA"/>
</dbReference>
<organism evidence="1 2">
    <name type="scientific">Candidatus Fimiplasma intestinipullorum</name>
    <dbReference type="NCBI Taxonomy" id="2840825"/>
    <lineage>
        <taxon>Bacteria</taxon>
        <taxon>Bacillati</taxon>
        <taxon>Bacillota</taxon>
        <taxon>Clostridia</taxon>
        <taxon>Eubacteriales</taxon>
        <taxon>Candidatus Fimiplasma</taxon>
    </lineage>
</organism>
<sequence>MIALLHDVDDAKLFGEEAAKELRQAKIIMQTCQIKADRQAQVLAEIRRIGFKKRMRGIIPISIEAKLVSDADMLDALGAHGILRTYDYGKSQNHIFFDRDCFPSNDPLYPTEPSINHFFEKLLRLEGLMLTEKGKKEAAHRSRVMRLFLKSYFAEEGATDWLNYLAQFDER</sequence>
<dbReference type="AlphaFoldDB" id="A0A9D1HP73"/>
<reference evidence="1" key="1">
    <citation type="submission" date="2020-10" db="EMBL/GenBank/DDBJ databases">
        <authorList>
            <person name="Gilroy R."/>
        </authorList>
    </citation>
    <scope>NUCLEOTIDE SEQUENCE</scope>
    <source>
        <strain evidence="1">CHK195-11698</strain>
    </source>
</reference>
<evidence type="ECO:0000313" key="1">
    <source>
        <dbReference type="EMBL" id="HIU14267.1"/>
    </source>
</evidence>
<protein>
    <recommendedName>
        <fullName evidence="3">HD domain-containing protein</fullName>
    </recommendedName>
</protein>
<dbReference type="Proteomes" id="UP000824175">
    <property type="component" value="Unassembled WGS sequence"/>
</dbReference>
<name>A0A9D1HP73_9FIRM</name>
<evidence type="ECO:0000313" key="2">
    <source>
        <dbReference type="Proteomes" id="UP000824175"/>
    </source>
</evidence>
<comment type="caution">
    <text evidence="1">The sequence shown here is derived from an EMBL/GenBank/DDBJ whole genome shotgun (WGS) entry which is preliminary data.</text>
</comment>